<keyword evidence="1" id="KW-0732">Signal</keyword>
<dbReference type="EMBL" id="BAABLP010000003">
    <property type="protein sequence ID" value="GAA4745494.1"/>
    <property type="molecule type" value="Genomic_DNA"/>
</dbReference>
<organism evidence="2 3">
    <name type="scientific">Amnibacterium soli</name>
    <dbReference type="NCBI Taxonomy" id="1282736"/>
    <lineage>
        <taxon>Bacteria</taxon>
        <taxon>Bacillati</taxon>
        <taxon>Actinomycetota</taxon>
        <taxon>Actinomycetes</taxon>
        <taxon>Micrococcales</taxon>
        <taxon>Microbacteriaceae</taxon>
        <taxon>Amnibacterium</taxon>
    </lineage>
</organism>
<gene>
    <name evidence="2" type="ORF">GCM10025783_16650</name>
</gene>
<protein>
    <recommendedName>
        <fullName evidence="4">Lipoprotein</fullName>
    </recommendedName>
</protein>
<sequence length="291" mass="31309">MLRGLFALLPLLALTGCGASAAVVGSSTPSGSYDLPLVSSPGPTRGVDRIGWPGAAGEVVRCTGPVIGSTSTAPYAGEDTGATPDAALDAARRWYSWDGAQTGFALARTETDRRLYVLEVAGVAKQALILRHGPALKGDGSRDTVTRWWLESRARCDYAELPDSVAREQGLEIWTDATGRRQPTSAIVSFSFTGDCFAGMTALDLHGPVEGGWDKGPSPTEYVRRPDPELQDEYFERDFLEHVAVPADAIDSGYEREGEHLWLSKDSGYAYVGQRQDADAWPKAVRTIRCA</sequence>
<evidence type="ECO:0000313" key="2">
    <source>
        <dbReference type="EMBL" id="GAA4745494.1"/>
    </source>
</evidence>
<name>A0ABP8Z3J1_9MICO</name>
<evidence type="ECO:0000256" key="1">
    <source>
        <dbReference type="SAM" id="SignalP"/>
    </source>
</evidence>
<feature type="chain" id="PRO_5046218245" description="Lipoprotein" evidence="1">
    <location>
        <begin position="22"/>
        <end position="291"/>
    </location>
</feature>
<comment type="caution">
    <text evidence="2">The sequence shown here is derived from an EMBL/GenBank/DDBJ whole genome shotgun (WGS) entry which is preliminary data.</text>
</comment>
<evidence type="ECO:0000313" key="3">
    <source>
        <dbReference type="Proteomes" id="UP001500121"/>
    </source>
</evidence>
<dbReference type="Proteomes" id="UP001500121">
    <property type="component" value="Unassembled WGS sequence"/>
</dbReference>
<dbReference type="PROSITE" id="PS51257">
    <property type="entry name" value="PROKAR_LIPOPROTEIN"/>
    <property type="match status" value="1"/>
</dbReference>
<evidence type="ECO:0008006" key="4">
    <source>
        <dbReference type="Google" id="ProtNLM"/>
    </source>
</evidence>
<accession>A0ABP8Z3J1</accession>
<keyword evidence="3" id="KW-1185">Reference proteome</keyword>
<proteinExistence type="predicted"/>
<reference evidence="3" key="1">
    <citation type="journal article" date="2019" name="Int. J. Syst. Evol. Microbiol.">
        <title>The Global Catalogue of Microorganisms (GCM) 10K type strain sequencing project: providing services to taxonomists for standard genome sequencing and annotation.</title>
        <authorList>
            <consortium name="The Broad Institute Genomics Platform"/>
            <consortium name="The Broad Institute Genome Sequencing Center for Infectious Disease"/>
            <person name="Wu L."/>
            <person name="Ma J."/>
        </authorList>
    </citation>
    <scope>NUCLEOTIDE SEQUENCE [LARGE SCALE GENOMIC DNA]</scope>
    <source>
        <strain evidence="3">JCM 19015</strain>
    </source>
</reference>
<feature type="signal peptide" evidence="1">
    <location>
        <begin position="1"/>
        <end position="21"/>
    </location>
</feature>